<gene>
    <name evidence="1" type="ORF">M9R32_05070</name>
</gene>
<keyword evidence="2" id="KW-1185">Reference proteome</keyword>
<proteinExistence type="predicted"/>
<reference evidence="1" key="1">
    <citation type="submission" date="2022-05" db="EMBL/GenBank/DDBJ databases">
        <authorList>
            <person name="Colautti A."/>
            <person name="Iacumin L."/>
        </authorList>
    </citation>
    <scope>NUCLEOTIDE SEQUENCE</scope>
    <source>
        <strain evidence="1">SK 55</strain>
    </source>
</reference>
<comment type="caution">
    <text evidence="1">The sequence shown here is derived from an EMBL/GenBank/DDBJ whole genome shotgun (WGS) entry which is preliminary data.</text>
</comment>
<dbReference type="RefSeq" id="WP_269925652.1">
    <property type="nucleotide sequence ID" value="NZ_JAMKBJ010000003.1"/>
</dbReference>
<dbReference type="Proteomes" id="UP001152173">
    <property type="component" value="Unassembled WGS sequence"/>
</dbReference>
<evidence type="ECO:0000313" key="1">
    <source>
        <dbReference type="EMBL" id="MCZ8536551.1"/>
    </source>
</evidence>
<evidence type="ECO:0000313" key="2">
    <source>
        <dbReference type="Proteomes" id="UP001152173"/>
    </source>
</evidence>
<dbReference type="AlphaFoldDB" id="A0A9X3RCM3"/>
<dbReference type="EMBL" id="JAMKBJ010000003">
    <property type="protein sequence ID" value="MCZ8536551.1"/>
    <property type="molecule type" value="Genomic_DNA"/>
</dbReference>
<organism evidence="1 2">
    <name type="scientific">Paenisporosarcina quisquiliarum</name>
    <dbReference type="NCBI Taxonomy" id="365346"/>
    <lineage>
        <taxon>Bacteria</taxon>
        <taxon>Bacillati</taxon>
        <taxon>Bacillota</taxon>
        <taxon>Bacilli</taxon>
        <taxon>Bacillales</taxon>
        <taxon>Caryophanaceae</taxon>
        <taxon>Paenisporosarcina</taxon>
    </lineage>
</organism>
<accession>A0A9X3RCM3</accession>
<name>A0A9X3RCM3_9BACL</name>
<sequence>MSRWQEESTSIFPEPEVKAVETKVEVDPLMWQRLRFLTTDFAKYVYKPLCFQLQDGEKICGVVDLLHSESVLIKSAADVITAIEINDIKEIWWGGKKLPIRL</sequence>
<protein>
    <submittedName>
        <fullName evidence="1">Uncharacterized protein</fullName>
    </submittedName>
</protein>